<name>A0A1I4EUI8_9RHOB</name>
<evidence type="ECO:0000313" key="3">
    <source>
        <dbReference type="EMBL" id="SFL08186.1"/>
    </source>
</evidence>
<evidence type="ECO:0008006" key="5">
    <source>
        <dbReference type="Google" id="ProtNLM"/>
    </source>
</evidence>
<evidence type="ECO:0000256" key="2">
    <source>
        <dbReference type="SAM" id="SignalP"/>
    </source>
</evidence>
<feature type="chain" id="PRO_5011704929" description="Transferrin-binding protein B C-lobe/N-lobe beta barrel domain-containing protein" evidence="2">
    <location>
        <begin position="19"/>
        <end position="348"/>
    </location>
</feature>
<organism evidence="3 4">
    <name type="scientific">Loktanella salsilacus</name>
    <dbReference type="NCBI Taxonomy" id="195913"/>
    <lineage>
        <taxon>Bacteria</taxon>
        <taxon>Pseudomonadati</taxon>
        <taxon>Pseudomonadota</taxon>
        <taxon>Alphaproteobacteria</taxon>
        <taxon>Rhodobacterales</taxon>
        <taxon>Roseobacteraceae</taxon>
        <taxon>Loktanella</taxon>
    </lineage>
</organism>
<dbReference type="PROSITE" id="PS51257">
    <property type="entry name" value="PROKAR_LIPOPROTEIN"/>
    <property type="match status" value="1"/>
</dbReference>
<dbReference type="OrthoDB" id="7739218at2"/>
<sequence length="348" mass="36431">MIRLTLASSLLALLTACGDGQPLFDDADTDTDTTDTTDTTDEDGGITNDGAVTVLPGTTTASAETGIFRFEEAVDGGGLVEEVAYDSATDTFMVDGIGFDGANVYTRLPGTLGTVGTARVFGASSSVNDPLTGTPVDQVTPYRALYAVSKNQTDGEPNTSYAIVRTGGYVPYGYGGFVYQREGGVTLPTSGQANFSGDYSGIRVFDNRGGLEYTTGDMSMQIDFEDFNANDAVKGRLTNRIAIDQFGNEITLGTGDTDLQLPDVTISIQEGSPSIDSNGEITTEMGSYISNGDGGIEVYETGTFNGLVSGDTTTLPGGEIVGVIVLESTDPRYTDVDVQETGGVILYR</sequence>
<dbReference type="Proteomes" id="UP000199550">
    <property type="component" value="Unassembled WGS sequence"/>
</dbReference>
<accession>A0A1I4EUI8</accession>
<feature type="signal peptide" evidence="2">
    <location>
        <begin position="1"/>
        <end position="18"/>
    </location>
</feature>
<proteinExistence type="predicted"/>
<keyword evidence="4" id="KW-1185">Reference proteome</keyword>
<reference evidence="4" key="1">
    <citation type="submission" date="2016-10" db="EMBL/GenBank/DDBJ databases">
        <authorList>
            <person name="Varghese N."/>
            <person name="Submissions S."/>
        </authorList>
    </citation>
    <scope>NUCLEOTIDE SEQUENCE [LARGE SCALE GENOMIC DNA]</scope>
    <source>
        <strain evidence="4">DSM 16199</strain>
    </source>
</reference>
<feature type="region of interest" description="Disordered" evidence="1">
    <location>
        <begin position="24"/>
        <end position="48"/>
    </location>
</feature>
<gene>
    <name evidence="3" type="ORF">SAMN04488004_107130</name>
</gene>
<dbReference type="STRING" id="195913.SAMN04488004_107130"/>
<keyword evidence="2" id="KW-0732">Signal</keyword>
<protein>
    <recommendedName>
        <fullName evidence="5">Transferrin-binding protein B C-lobe/N-lobe beta barrel domain-containing protein</fullName>
    </recommendedName>
</protein>
<dbReference type="AlphaFoldDB" id="A0A1I4EUI8"/>
<dbReference type="EMBL" id="FOTF01000007">
    <property type="protein sequence ID" value="SFL08186.1"/>
    <property type="molecule type" value="Genomic_DNA"/>
</dbReference>
<evidence type="ECO:0000313" key="4">
    <source>
        <dbReference type="Proteomes" id="UP000199550"/>
    </source>
</evidence>
<dbReference type="RefSeq" id="WP_090188092.1">
    <property type="nucleotide sequence ID" value="NZ_FOTF01000007.1"/>
</dbReference>
<feature type="compositionally biased region" description="Acidic residues" evidence="1">
    <location>
        <begin position="25"/>
        <end position="44"/>
    </location>
</feature>
<evidence type="ECO:0000256" key="1">
    <source>
        <dbReference type="SAM" id="MobiDB-lite"/>
    </source>
</evidence>